<dbReference type="Proteomes" id="UP000632659">
    <property type="component" value="Unassembled WGS sequence"/>
</dbReference>
<gene>
    <name evidence="2" type="ORF">H8702_05125</name>
</gene>
<proteinExistence type="predicted"/>
<evidence type="ECO:0000313" key="3">
    <source>
        <dbReference type="Proteomes" id="UP000632659"/>
    </source>
</evidence>
<evidence type="ECO:0000313" key="2">
    <source>
        <dbReference type="EMBL" id="MBC8610502.1"/>
    </source>
</evidence>
<organism evidence="2 3">
    <name type="scientific">Massiliimalia timonensis</name>
    <dbReference type="NCBI Taxonomy" id="1987501"/>
    <lineage>
        <taxon>Bacteria</taxon>
        <taxon>Bacillati</taxon>
        <taxon>Bacillota</taxon>
        <taxon>Clostridia</taxon>
        <taxon>Eubacteriales</taxon>
        <taxon>Oscillospiraceae</taxon>
        <taxon>Massiliimalia</taxon>
    </lineage>
</organism>
<dbReference type="RefSeq" id="WP_093989493.1">
    <property type="nucleotide sequence ID" value="NZ_FYDD01000004.1"/>
</dbReference>
<reference evidence="2" key="1">
    <citation type="submission" date="2020-08" db="EMBL/GenBank/DDBJ databases">
        <title>Genome public.</title>
        <authorList>
            <person name="Liu C."/>
            <person name="Sun Q."/>
        </authorList>
    </citation>
    <scope>NUCLEOTIDE SEQUENCE</scope>
    <source>
        <strain evidence="2">NSJ-15</strain>
    </source>
</reference>
<evidence type="ECO:0000259" key="1">
    <source>
        <dbReference type="Pfam" id="PF08984"/>
    </source>
</evidence>
<keyword evidence="3" id="KW-1185">Reference proteome</keyword>
<dbReference type="AlphaFoldDB" id="A0A8J6PEW6"/>
<dbReference type="PANTHER" id="PTHR39341:SF1">
    <property type="entry name" value="DUF1858 DOMAIN-CONTAINING PROTEIN"/>
    <property type="match status" value="1"/>
</dbReference>
<dbReference type="InterPro" id="IPR015077">
    <property type="entry name" value="DUF1858"/>
</dbReference>
<dbReference type="Pfam" id="PF08984">
    <property type="entry name" value="DUF1858"/>
    <property type="match status" value="1"/>
</dbReference>
<dbReference type="InterPro" id="IPR023883">
    <property type="entry name" value="CHP03980_redox-disulphide"/>
</dbReference>
<dbReference type="PANTHER" id="PTHR39341">
    <property type="entry name" value="BSL7085 PROTEIN"/>
    <property type="match status" value="1"/>
</dbReference>
<dbReference type="Gene3D" id="1.10.3910.10">
    <property type="entry name" value="SP0561-like"/>
    <property type="match status" value="1"/>
</dbReference>
<dbReference type="SUPFAM" id="SSF140683">
    <property type="entry name" value="SP0561-like"/>
    <property type="match status" value="1"/>
</dbReference>
<dbReference type="OrthoDB" id="15017at2"/>
<protein>
    <submittedName>
        <fullName evidence="2">DUF1858 domain-containing protein</fullName>
    </submittedName>
</protein>
<feature type="domain" description="DUF1858" evidence="1">
    <location>
        <begin position="6"/>
        <end position="58"/>
    </location>
</feature>
<accession>A0A8J6PEW6</accession>
<name>A0A8J6PEW6_9FIRM</name>
<dbReference type="EMBL" id="JACRTL010000002">
    <property type="protein sequence ID" value="MBC8610502.1"/>
    <property type="molecule type" value="Genomic_DNA"/>
</dbReference>
<sequence>MAYTVTKDSIIGDILDYDGTTAECFLEAGMHCLGCPAARAESIEQACEVHGIDVNELIDALKAHLA</sequence>
<comment type="caution">
    <text evidence="2">The sequence shown here is derived from an EMBL/GenBank/DDBJ whole genome shotgun (WGS) entry which is preliminary data.</text>
</comment>
<dbReference type="InterPro" id="IPR038062">
    <property type="entry name" value="ScdA-like_N_sf"/>
</dbReference>
<dbReference type="NCBIfam" id="TIGR03980">
    <property type="entry name" value="prismane_assoc"/>
    <property type="match status" value="1"/>
</dbReference>